<reference evidence="7 8" key="1">
    <citation type="journal article" date="2014" name="Appl. Environ. Microbiol.">
        <title>Insights into the Microbial Degradation of Rubber and Gutta-Percha by Analysis of the Complete Genome of Nocardia nova SH22a.</title>
        <authorList>
            <person name="Luo Q."/>
            <person name="Hiessl S."/>
            <person name="Poehlein A."/>
            <person name="Daniel R."/>
            <person name="Steinbuchel A."/>
        </authorList>
    </citation>
    <scope>NUCLEOTIDE SEQUENCE [LARGE SCALE GENOMIC DNA]</scope>
    <source>
        <strain evidence="7">SH22a</strain>
    </source>
</reference>
<name>W5TN24_9NOCA</name>
<keyword evidence="2 4" id="KW-0238">DNA-binding</keyword>
<dbReference type="InterPro" id="IPR004111">
    <property type="entry name" value="Repressor_TetR_C"/>
</dbReference>
<dbReference type="AlphaFoldDB" id="W5TN24"/>
<gene>
    <name evidence="7" type="ORF">NONO_c38670</name>
</gene>
<dbReference type="InterPro" id="IPR009057">
    <property type="entry name" value="Homeodomain-like_sf"/>
</dbReference>
<evidence type="ECO:0000256" key="3">
    <source>
        <dbReference type="ARBA" id="ARBA00023163"/>
    </source>
</evidence>
<evidence type="ECO:0000313" key="8">
    <source>
        <dbReference type="Proteomes" id="UP000019150"/>
    </source>
</evidence>
<evidence type="ECO:0000256" key="1">
    <source>
        <dbReference type="ARBA" id="ARBA00023015"/>
    </source>
</evidence>
<organism evidence="7 8">
    <name type="scientific">Nocardia nova SH22a</name>
    <dbReference type="NCBI Taxonomy" id="1415166"/>
    <lineage>
        <taxon>Bacteria</taxon>
        <taxon>Bacillati</taxon>
        <taxon>Actinomycetota</taxon>
        <taxon>Actinomycetes</taxon>
        <taxon>Mycobacteriales</taxon>
        <taxon>Nocardiaceae</taxon>
        <taxon>Nocardia</taxon>
    </lineage>
</organism>
<dbReference type="PANTHER" id="PTHR30055">
    <property type="entry name" value="HTH-TYPE TRANSCRIPTIONAL REGULATOR RUTR"/>
    <property type="match status" value="1"/>
</dbReference>
<evidence type="ECO:0000259" key="6">
    <source>
        <dbReference type="PROSITE" id="PS50977"/>
    </source>
</evidence>
<dbReference type="EMBL" id="CP006850">
    <property type="protein sequence ID" value="AHH18651.1"/>
    <property type="molecule type" value="Genomic_DNA"/>
</dbReference>
<dbReference type="Pfam" id="PF00440">
    <property type="entry name" value="TetR_N"/>
    <property type="match status" value="1"/>
</dbReference>
<keyword evidence="8" id="KW-1185">Reference proteome</keyword>
<dbReference type="SUPFAM" id="SSF46689">
    <property type="entry name" value="Homeodomain-like"/>
    <property type="match status" value="1"/>
</dbReference>
<evidence type="ECO:0000313" key="7">
    <source>
        <dbReference type="EMBL" id="AHH18651.1"/>
    </source>
</evidence>
<dbReference type="HOGENOM" id="CLU_069543_5_0_11"/>
<dbReference type="InterPro" id="IPR036271">
    <property type="entry name" value="Tet_transcr_reg_TetR-rel_C_sf"/>
</dbReference>
<dbReference type="Gene3D" id="1.10.357.10">
    <property type="entry name" value="Tetracycline Repressor, domain 2"/>
    <property type="match status" value="1"/>
</dbReference>
<dbReference type="eggNOG" id="COG1309">
    <property type="taxonomic scope" value="Bacteria"/>
</dbReference>
<feature type="DNA-binding region" description="H-T-H motif" evidence="4">
    <location>
        <begin position="49"/>
        <end position="68"/>
    </location>
</feature>
<evidence type="ECO:0000256" key="5">
    <source>
        <dbReference type="SAM" id="MobiDB-lite"/>
    </source>
</evidence>
<dbReference type="InterPro" id="IPR050109">
    <property type="entry name" value="HTH-type_TetR-like_transc_reg"/>
</dbReference>
<sequence>MFVNVDGVSSEPRVSRSRRERPAKPALTREGIVAAAVAVMRAEGLEKVTMRRLATELDTGAASLYVYFPNAAELRAAVLDQLLADVELNTVAAEGDWRGGLEAVLASYLDVLLRYPALARSALLTRPSGPRYLDLLDALLGLLDQGGVDERRAAWAVDLLLQVATATGAEQATRAENPDDAEQWNTLVTAITDADPDRHPHVHGLGRELLSGPGSARVEWGLSVLINGILATPRTEPVEAPETTRGDRS</sequence>
<dbReference type="InterPro" id="IPR001647">
    <property type="entry name" value="HTH_TetR"/>
</dbReference>
<dbReference type="PATRIC" id="fig|1415166.3.peg.3967"/>
<keyword evidence="3" id="KW-0804">Transcription</keyword>
<dbReference type="GO" id="GO:0045892">
    <property type="term" value="P:negative regulation of DNA-templated transcription"/>
    <property type="evidence" value="ECO:0007669"/>
    <property type="project" value="InterPro"/>
</dbReference>
<protein>
    <submittedName>
        <fullName evidence="7">Putative transcriptional regulator, TetR family</fullName>
    </submittedName>
</protein>
<evidence type="ECO:0000256" key="2">
    <source>
        <dbReference type="ARBA" id="ARBA00023125"/>
    </source>
</evidence>
<keyword evidence="1" id="KW-0805">Transcription regulation</keyword>
<dbReference type="KEGG" id="nno:NONO_c38670"/>
<dbReference type="PROSITE" id="PS50977">
    <property type="entry name" value="HTH_TETR_2"/>
    <property type="match status" value="1"/>
</dbReference>
<dbReference type="SUPFAM" id="SSF48498">
    <property type="entry name" value="Tetracyclin repressor-like, C-terminal domain"/>
    <property type="match status" value="1"/>
</dbReference>
<accession>W5TN24</accession>
<proteinExistence type="predicted"/>
<dbReference type="Pfam" id="PF02909">
    <property type="entry name" value="TetR_C_1"/>
    <property type="match status" value="1"/>
</dbReference>
<dbReference type="GO" id="GO:0000976">
    <property type="term" value="F:transcription cis-regulatory region binding"/>
    <property type="evidence" value="ECO:0007669"/>
    <property type="project" value="TreeGrafter"/>
</dbReference>
<dbReference type="PANTHER" id="PTHR30055:SF151">
    <property type="entry name" value="TRANSCRIPTIONAL REGULATORY PROTEIN"/>
    <property type="match status" value="1"/>
</dbReference>
<dbReference type="STRING" id="1415166.NONO_c38670"/>
<dbReference type="Proteomes" id="UP000019150">
    <property type="component" value="Chromosome"/>
</dbReference>
<feature type="region of interest" description="Disordered" evidence="5">
    <location>
        <begin position="1"/>
        <end position="23"/>
    </location>
</feature>
<dbReference type="OrthoDB" id="329481at2"/>
<feature type="domain" description="HTH tetR-type" evidence="6">
    <location>
        <begin position="26"/>
        <end position="86"/>
    </location>
</feature>
<dbReference type="GO" id="GO:0003700">
    <property type="term" value="F:DNA-binding transcription factor activity"/>
    <property type="evidence" value="ECO:0007669"/>
    <property type="project" value="TreeGrafter"/>
</dbReference>
<evidence type="ECO:0000256" key="4">
    <source>
        <dbReference type="PROSITE-ProRule" id="PRU00335"/>
    </source>
</evidence>